<dbReference type="AlphaFoldDB" id="A0AAU9T0Y8"/>
<sequence>MAIKEETEESRRIRAVVVSMSKENPRPHRMKLEVYGEVLLRIQDSNYEEANFPDFDDQL</sequence>
<gene>
    <name evidence="1" type="ORF">TAV2_LOCUS18475</name>
</gene>
<dbReference type="EMBL" id="OU466862">
    <property type="protein sequence ID" value="CAH2073615.1"/>
    <property type="molecule type" value="Genomic_DNA"/>
</dbReference>
<evidence type="ECO:0000313" key="1">
    <source>
        <dbReference type="EMBL" id="CAH2073615.1"/>
    </source>
</evidence>
<protein>
    <submittedName>
        <fullName evidence="1">Uncharacterized protein</fullName>
    </submittedName>
</protein>
<name>A0AAU9T0Y8_THLAR</name>
<reference evidence="1 2" key="1">
    <citation type="submission" date="2022-03" db="EMBL/GenBank/DDBJ databases">
        <authorList>
            <person name="Nunn A."/>
            <person name="Chopra R."/>
            <person name="Nunn A."/>
            <person name="Contreras Garrido A."/>
        </authorList>
    </citation>
    <scope>NUCLEOTIDE SEQUENCE [LARGE SCALE GENOMIC DNA]</scope>
</reference>
<dbReference type="Proteomes" id="UP000836841">
    <property type="component" value="Chromosome 6"/>
</dbReference>
<evidence type="ECO:0000313" key="2">
    <source>
        <dbReference type="Proteomes" id="UP000836841"/>
    </source>
</evidence>
<proteinExistence type="predicted"/>
<accession>A0AAU9T0Y8</accession>
<keyword evidence="2" id="KW-1185">Reference proteome</keyword>
<organism evidence="1 2">
    <name type="scientific">Thlaspi arvense</name>
    <name type="common">Field penny-cress</name>
    <dbReference type="NCBI Taxonomy" id="13288"/>
    <lineage>
        <taxon>Eukaryota</taxon>
        <taxon>Viridiplantae</taxon>
        <taxon>Streptophyta</taxon>
        <taxon>Embryophyta</taxon>
        <taxon>Tracheophyta</taxon>
        <taxon>Spermatophyta</taxon>
        <taxon>Magnoliopsida</taxon>
        <taxon>eudicotyledons</taxon>
        <taxon>Gunneridae</taxon>
        <taxon>Pentapetalae</taxon>
        <taxon>rosids</taxon>
        <taxon>malvids</taxon>
        <taxon>Brassicales</taxon>
        <taxon>Brassicaceae</taxon>
        <taxon>Thlaspideae</taxon>
        <taxon>Thlaspi</taxon>
    </lineage>
</organism>